<evidence type="ECO:0000313" key="5">
    <source>
        <dbReference type="Proteomes" id="UP000449193"/>
    </source>
</evidence>
<feature type="transmembrane region" description="Helical" evidence="1">
    <location>
        <begin position="137"/>
        <end position="160"/>
    </location>
</feature>
<reference evidence="3 5" key="1">
    <citation type="journal article" date="2019" name="Nat. Med.">
        <title>A library of human gut bacterial isolates paired with longitudinal multiomics data enables mechanistic microbiome research.</title>
        <authorList>
            <person name="Poyet M."/>
            <person name="Groussin M."/>
            <person name="Gibbons S.M."/>
            <person name="Avila-Pacheco J."/>
            <person name="Jiang X."/>
            <person name="Kearney S.M."/>
            <person name="Perrotta A.R."/>
            <person name="Berdy B."/>
            <person name="Zhao S."/>
            <person name="Lieberman T.D."/>
            <person name="Swanson P.K."/>
            <person name="Smith M."/>
            <person name="Roesemann S."/>
            <person name="Alexander J.E."/>
            <person name="Rich S.A."/>
            <person name="Livny J."/>
            <person name="Vlamakis H."/>
            <person name="Clish C."/>
            <person name="Bullock K."/>
            <person name="Deik A."/>
            <person name="Scott J."/>
            <person name="Pierce K.A."/>
            <person name="Xavier R.J."/>
            <person name="Alm E.J."/>
        </authorList>
    </citation>
    <scope>NUCLEOTIDE SEQUENCE [LARGE SCALE GENOMIC DNA]</scope>
    <source>
        <strain evidence="3 5">BIOML-A7</strain>
    </source>
</reference>
<dbReference type="InterPro" id="IPR010001">
    <property type="entry name" value="BofA"/>
</dbReference>
<feature type="transmembrane region" description="Helical" evidence="1">
    <location>
        <begin position="76"/>
        <end position="97"/>
    </location>
</feature>
<reference evidence="2 4" key="2">
    <citation type="submission" date="2019-08" db="EMBL/GenBank/DDBJ databases">
        <title>In-depth cultivation of the pig gut microbiome towards novel bacterial diversity and tailored functional studies.</title>
        <authorList>
            <person name="Wylensek D."/>
            <person name="Hitch T.C.A."/>
            <person name="Clavel T."/>
        </authorList>
    </citation>
    <scope>NUCLEOTIDE SEQUENCE [LARGE SCALE GENOMIC DNA]</scope>
    <source>
        <strain evidence="2 4">WCA3-601-WT-6J</strain>
    </source>
</reference>
<comment type="caution">
    <text evidence="3">The sequence shown here is derived from an EMBL/GenBank/DDBJ whole genome shotgun (WGS) entry which is preliminary data.</text>
</comment>
<dbReference type="Proteomes" id="UP000431913">
    <property type="component" value="Unassembled WGS sequence"/>
</dbReference>
<dbReference type="EMBL" id="WMZR01000009">
    <property type="protein sequence ID" value="MTS51585.1"/>
    <property type="molecule type" value="Genomic_DNA"/>
</dbReference>
<proteinExistence type="predicted"/>
<gene>
    <name evidence="2" type="ORF">FYJ76_08765</name>
    <name evidence="3" type="ORF">GMD52_08525</name>
</gene>
<dbReference type="Pfam" id="PF07441">
    <property type="entry name" value="BofA"/>
    <property type="match status" value="1"/>
</dbReference>
<keyword evidence="1" id="KW-1133">Transmembrane helix</keyword>
<evidence type="ECO:0000313" key="2">
    <source>
        <dbReference type="EMBL" id="MST92028.1"/>
    </source>
</evidence>
<accession>A0A6I3QB23</accession>
<evidence type="ECO:0000313" key="3">
    <source>
        <dbReference type="EMBL" id="MTS51585.1"/>
    </source>
</evidence>
<name>A0A6I3QB23_9FIRM</name>
<dbReference type="Proteomes" id="UP000449193">
    <property type="component" value="Unassembled WGS sequence"/>
</dbReference>
<sequence length="162" mass="16954">MSLRAMWISFRHRNSSGRSRCFRPGGPRRACGRQPYPPGLLRAREKRCRGGCSPGASGCHTGGLVRICCGEVRKMILVQTIGVFAALMSVIGVVLAASKAKRPLLRALGSAVCGAASLGAVNLLAGYTGVSIALNYATAFVAVVLGAPGVVTMLLLRVLLLF</sequence>
<keyword evidence="1" id="KW-0812">Transmembrane</keyword>
<evidence type="ECO:0000256" key="1">
    <source>
        <dbReference type="SAM" id="Phobius"/>
    </source>
</evidence>
<dbReference type="EMBL" id="VUNJ01000007">
    <property type="protein sequence ID" value="MST92028.1"/>
    <property type="molecule type" value="Genomic_DNA"/>
</dbReference>
<organism evidence="3 5">
    <name type="scientific">Ruthenibacterium lactatiformans</name>
    <dbReference type="NCBI Taxonomy" id="1550024"/>
    <lineage>
        <taxon>Bacteria</taxon>
        <taxon>Bacillati</taxon>
        <taxon>Bacillota</taxon>
        <taxon>Clostridia</taxon>
        <taxon>Eubacteriales</taxon>
        <taxon>Oscillospiraceae</taxon>
        <taxon>Ruthenibacterium</taxon>
    </lineage>
</organism>
<feature type="transmembrane region" description="Helical" evidence="1">
    <location>
        <begin position="104"/>
        <end position="125"/>
    </location>
</feature>
<protein>
    <submittedName>
        <fullName evidence="3">Uncharacterized protein</fullName>
    </submittedName>
</protein>
<evidence type="ECO:0000313" key="4">
    <source>
        <dbReference type="Proteomes" id="UP000431913"/>
    </source>
</evidence>
<keyword evidence="1" id="KW-0472">Membrane</keyword>
<dbReference type="AlphaFoldDB" id="A0A6I3QB23"/>